<dbReference type="PANTHER" id="PTHR28591">
    <property type="entry name" value="LATEXIN"/>
    <property type="match status" value="1"/>
</dbReference>
<keyword evidence="2 4" id="KW-0646">Protease inhibitor</keyword>
<keyword evidence="8" id="KW-1185">Reference proteome</keyword>
<feature type="domain" description="Cystatin LXN-type" evidence="6">
    <location>
        <begin position="61"/>
        <end position="180"/>
    </location>
</feature>
<sequence length="185" mass="20416">MSPSIIIVLAVLTGVTGSPSVATSPAAVDATAHPNSVVEETEIFGWQQVSVEKEAEEDAMATGELNPNHYPAQRAAKVVQHYLNVQYGSPFRLFGLHKVHSGNAEDVADSGRKYQLEISVQEIINNASDNKQVKFDCHVLLHEMVSQEIIHWKLLFTWSPPDGVKVLQMEKLPHCHDCKVPPNTN</sequence>
<dbReference type="GO" id="GO:0005615">
    <property type="term" value="C:extracellular space"/>
    <property type="evidence" value="ECO:0007669"/>
    <property type="project" value="TreeGrafter"/>
</dbReference>
<evidence type="ECO:0000256" key="2">
    <source>
        <dbReference type="ARBA" id="ARBA00022690"/>
    </source>
</evidence>
<feature type="chain" id="PRO_5042843746" description="Cystatin LXN-type domain-containing protein" evidence="5">
    <location>
        <begin position="18"/>
        <end position="185"/>
    </location>
</feature>
<dbReference type="GeneTree" id="ENSGT00530000063813"/>
<dbReference type="GO" id="GO:0008191">
    <property type="term" value="F:metalloendopeptidase inhibitor activity"/>
    <property type="evidence" value="ECO:0007669"/>
    <property type="project" value="UniProtKB-UniRule"/>
</dbReference>
<reference evidence="7" key="3">
    <citation type="submission" date="2025-09" db="UniProtKB">
        <authorList>
            <consortium name="Ensembl"/>
        </authorList>
    </citation>
    <scope>IDENTIFICATION</scope>
</reference>
<evidence type="ECO:0000313" key="7">
    <source>
        <dbReference type="Ensembl" id="ENSGACP00000063901.1"/>
    </source>
</evidence>
<name>A0AAQ4RP38_GASAC</name>
<keyword evidence="5" id="KW-0732">Signal</keyword>
<dbReference type="Ensembl" id="ENSGACT00000036143.1">
    <property type="protein sequence ID" value="ENSGACP00000063901.1"/>
    <property type="gene ID" value="ENSGACG00000025367.1"/>
</dbReference>
<evidence type="ECO:0000256" key="1">
    <source>
        <dbReference type="ARBA" id="ARBA00010083"/>
    </source>
</evidence>
<comment type="similarity">
    <text evidence="1 4">Belongs to the protease inhibitor I47 (latexin) family.</text>
</comment>
<dbReference type="Pfam" id="PF06907">
    <property type="entry name" value="LXN"/>
    <property type="match status" value="2"/>
</dbReference>
<dbReference type="InterPro" id="IPR009684">
    <property type="entry name" value="Latexin"/>
</dbReference>
<evidence type="ECO:0000256" key="5">
    <source>
        <dbReference type="SAM" id="SignalP"/>
    </source>
</evidence>
<dbReference type="PROSITE" id="PS52033">
    <property type="entry name" value="CYSTATIN_LXN"/>
    <property type="match status" value="1"/>
</dbReference>
<evidence type="ECO:0000256" key="4">
    <source>
        <dbReference type="PROSITE-ProRule" id="PRU01377"/>
    </source>
</evidence>
<dbReference type="Gene3D" id="3.10.450.10">
    <property type="match status" value="1"/>
</dbReference>
<evidence type="ECO:0000256" key="3">
    <source>
        <dbReference type="ARBA" id="ARBA00022737"/>
    </source>
</evidence>
<feature type="signal peptide" evidence="5">
    <location>
        <begin position="1"/>
        <end position="17"/>
    </location>
</feature>
<organism evidence="7 8">
    <name type="scientific">Gasterosteus aculeatus aculeatus</name>
    <name type="common">three-spined stickleback</name>
    <dbReference type="NCBI Taxonomy" id="481459"/>
    <lineage>
        <taxon>Eukaryota</taxon>
        <taxon>Metazoa</taxon>
        <taxon>Chordata</taxon>
        <taxon>Craniata</taxon>
        <taxon>Vertebrata</taxon>
        <taxon>Euteleostomi</taxon>
        <taxon>Actinopterygii</taxon>
        <taxon>Neopterygii</taxon>
        <taxon>Teleostei</taxon>
        <taxon>Neoteleostei</taxon>
        <taxon>Acanthomorphata</taxon>
        <taxon>Eupercaria</taxon>
        <taxon>Perciformes</taxon>
        <taxon>Cottioidei</taxon>
        <taxon>Gasterosteales</taxon>
        <taxon>Gasterosteidae</taxon>
        <taxon>Gasterosteus</taxon>
    </lineage>
</organism>
<proteinExistence type="inferred from homology"/>
<reference evidence="7 8" key="1">
    <citation type="journal article" date="2021" name="G3 (Bethesda)">
        <title>Improved contiguity of the threespine stickleback genome using long-read sequencing.</title>
        <authorList>
            <person name="Nath S."/>
            <person name="Shaw D.E."/>
            <person name="White M.A."/>
        </authorList>
    </citation>
    <scope>NUCLEOTIDE SEQUENCE [LARGE SCALE GENOMIC DNA]</scope>
    <source>
        <strain evidence="7 8">Lake Benthic</strain>
    </source>
</reference>
<evidence type="ECO:0000259" key="6">
    <source>
        <dbReference type="PROSITE" id="PS52033"/>
    </source>
</evidence>
<dbReference type="SUPFAM" id="SSF54403">
    <property type="entry name" value="Cystatin/monellin"/>
    <property type="match status" value="2"/>
</dbReference>
<accession>A0AAQ4RP38</accession>
<protein>
    <recommendedName>
        <fullName evidence="6">Cystatin LXN-type domain-containing protein</fullName>
    </recommendedName>
</protein>
<dbReference type="InterPro" id="IPR049897">
    <property type="entry name" value="CYSTATIN_LXN"/>
</dbReference>
<dbReference type="InterPro" id="IPR046350">
    <property type="entry name" value="Cystatin_sf"/>
</dbReference>
<dbReference type="Proteomes" id="UP000007635">
    <property type="component" value="Chromosome I"/>
</dbReference>
<reference evidence="7" key="2">
    <citation type="submission" date="2025-08" db="UniProtKB">
        <authorList>
            <consortium name="Ensembl"/>
        </authorList>
    </citation>
    <scope>IDENTIFICATION</scope>
</reference>
<keyword evidence="3" id="KW-0677">Repeat</keyword>
<dbReference type="AlphaFoldDB" id="A0AAQ4RP38"/>
<dbReference type="PANTHER" id="PTHR28591:SF1">
    <property type="entry name" value="LATEXIN"/>
    <property type="match status" value="1"/>
</dbReference>
<dbReference type="FunFam" id="3.10.450.10:FF:000007">
    <property type="entry name" value="latexin"/>
    <property type="match status" value="1"/>
</dbReference>
<evidence type="ECO:0000313" key="8">
    <source>
        <dbReference type="Proteomes" id="UP000007635"/>
    </source>
</evidence>